<dbReference type="Gene3D" id="3.10.620.30">
    <property type="match status" value="1"/>
</dbReference>
<dbReference type="SMART" id="SM00460">
    <property type="entry name" value="TGc"/>
    <property type="match status" value="1"/>
</dbReference>
<sequence>MKLLINHQTLYSYETPVKSAMQYLRMIPQDTDHQKILHWGISVPGEKIQQLDGFGNQWLTCSQRFEYQQLMIMAQGMVEIDPNAKYAKDDRINPLIYMQTTKQTQCSSEMIQFAHMHSVDTKNAHLIDLAEALLEKIPYTAGQTSVETTASEAFEQGRGVCQDHAQVFVAMARYLGYPARYVSGYLFVEQGQHLASHAWAEVYIDGYWHCYDVSNQLFTPQCHVQLAVGRDYADVAPIRGVREQGAEESMETFVQVLAC</sequence>
<dbReference type="InterPro" id="IPR002931">
    <property type="entry name" value="Transglutaminase-like"/>
</dbReference>
<dbReference type="PANTHER" id="PTHR33490">
    <property type="entry name" value="BLR5614 PROTEIN-RELATED"/>
    <property type="match status" value="1"/>
</dbReference>
<dbReference type="Pfam" id="PF08379">
    <property type="entry name" value="Bact_transglu_N"/>
    <property type="match status" value="1"/>
</dbReference>
<evidence type="ECO:0000259" key="1">
    <source>
        <dbReference type="SMART" id="SM00460"/>
    </source>
</evidence>
<dbReference type="EMBL" id="JAKUML010000013">
    <property type="protein sequence ID" value="MCJ8147008.1"/>
    <property type="molecule type" value="Genomic_DNA"/>
</dbReference>
<comment type="caution">
    <text evidence="2">The sequence shown here is derived from an EMBL/GenBank/DDBJ whole genome shotgun (WGS) entry which is preliminary data.</text>
</comment>
<keyword evidence="3" id="KW-1185">Reference proteome</keyword>
<dbReference type="PANTHER" id="PTHR33490:SF6">
    <property type="entry name" value="SLL1049 PROTEIN"/>
    <property type="match status" value="1"/>
</dbReference>
<dbReference type="InterPro" id="IPR038765">
    <property type="entry name" value="Papain-like_cys_pep_sf"/>
</dbReference>
<protein>
    <submittedName>
        <fullName evidence="2">Transglutaminase family protein</fullName>
    </submittedName>
</protein>
<proteinExistence type="predicted"/>
<feature type="domain" description="Transglutaminase-like" evidence="1">
    <location>
        <begin position="153"/>
        <end position="215"/>
    </location>
</feature>
<dbReference type="Proteomes" id="UP001139701">
    <property type="component" value="Unassembled WGS sequence"/>
</dbReference>
<name>A0A9X2B6T5_9GAMM</name>
<gene>
    <name evidence="2" type="ORF">MKI79_08860</name>
</gene>
<dbReference type="RefSeq" id="WP_241572276.1">
    <property type="nucleotide sequence ID" value="NZ_JAKUML010000013.1"/>
</dbReference>
<dbReference type="InterPro" id="IPR013589">
    <property type="entry name" value="Bac_transglu_N"/>
</dbReference>
<reference evidence="2" key="1">
    <citation type="submission" date="2022-02" db="EMBL/GenBank/DDBJ databases">
        <title>Acinetobacter A3.8 sp. nov., isolated from Sediment (Zhairuo Island).</title>
        <authorList>
            <person name="Zheng K."/>
        </authorList>
    </citation>
    <scope>NUCLEOTIDE SEQUENCE</scope>
    <source>
        <strain evidence="2">A3.8</strain>
    </source>
</reference>
<accession>A0A9X2B6T5</accession>
<evidence type="ECO:0000313" key="3">
    <source>
        <dbReference type="Proteomes" id="UP001139701"/>
    </source>
</evidence>
<dbReference type="AlphaFoldDB" id="A0A9X2B6T5"/>
<organism evidence="2 3">
    <name type="scientific">Acinetobacter sedimenti</name>
    <dbReference type="NCBI Taxonomy" id="2919922"/>
    <lineage>
        <taxon>Bacteria</taxon>
        <taxon>Pseudomonadati</taxon>
        <taxon>Pseudomonadota</taxon>
        <taxon>Gammaproteobacteria</taxon>
        <taxon>Moraxellales</taxon>
        <taxon>Moraxellaceae</taxon>
        <taxon>Acinetobacter</taxon>
    </lineage>
</organism>
<dbReference type="Pfam" id="PF01841">
    <property type="entry name" value="Transglut_core"/>
    <property type="match status" value="1"/>
</dbReference>
<evidence type="ECO:0000313" key="2">
    <source>
        <dbReference type="EMBL" id="MCJ8147008.1"/>
    </source>
</evidence>
<dbReference type="SUPFAM" id="SSF54001">
    <property type="entry name" value="Cysteine proteinases"/>
    <property type="match status" value="1"/>
</dbReference>